<dbReference type="PANTHER" id="PTHR30046:SF0">
    <property type="entry name" value="FLAGELLAR M-RING PROTEIN"/>
    <property type="match status" value="1"/>
</dbReference>
<dbReference type="PRINTS" id="PR01009">
    <property type="entry name" value="FLGMRINGFLIF"/>
</dbReference>
<dbReference type="Pfam" id="PF01514">
    <property type="entry name" value="YscJ_FliF"/>
    <property type="match status" value="1"/>
</dbReference>
<feature type="transmembrane region" description="Helical" evidence="11">
    <location>
        <begin position="436"/>
        <end position="455"/>
    </location>
</feature>
<dbReference type="Pfam" id="PF08345">
    <property type="entry name" value="YscJ_FliF_C"/>
    <property type="match status" value="1"/>
</dbReference>
<feature type="domain" description="Flagellar M-ring N-terminal" evidence="12">
    <location>
        <begin position="40"/>
        <end position="212"/>
    </location>
</feature>
<evidence type="ECO:0000259" key="12">
    <source>
        <dbReference type="Pfam" id="PF01514"/>
    </source>
</evidence>
<dbReference type="InterPro" id="IPR000067">
    <property type="entry name" value="FlgMring_FliF"/>
</dbReference>
<dbReference type="GO" id="GO:0009431">
    <property type="term" value="C:bacterial-type flagellum basal body, MS ring"/>
    <property type="evidence" value="ECO:0007669"/>
    <property type="project" value="InterPro"/>
</dbReference>
<name>A0A290MWR3_CAUVI</name>
<evidence type="ECO:0000256" key="7">
    <source>
        <dbReference type="ARBA" id="ARBA00023136"/>
    </source>
</evidence>
<reference evidence="15" key="1">
    <citation type="submission" date="2017-09" db="EMBL/GenBank/DDBJ databases">
        <title>Genome evolution observed in wild isolates of Caulobacter crescentus.</title>
        <authorList>
            <person name="Ely B."/>
            <person name="Wilson K."/>
            <person name="Scott D."/>
        </authorList>
    </citation>
    <scope>NUCLEOTIDE SEQUENCE [LARGE SCALE GENOMIC DNA]</scope>
    <source>
        <strain evidence="15">CB13b1a</strain>
    </source>
</reference>
<keyword evidence="7 11" id="KW-0472">Membrane</keyword>
<dbReference type="InterPro" id="IPR043427">
    <property type="entry name" value="YscJ/FliF"/>
</dbReference>
<accession>A0A290MWR3</accession>
<dbReference type="InterPro" id="IPR045851">
    <property type="entry name" value="AMP-bd_C_sf"/>
</dbReference>
<dbReference type="EMBL" id="CP023315">
    <property type="protein sequence ID" value="ATC32820.1"/>
    <property type="molecule type" value="Genomic_DNA"/>
</dbReference>
<feature type="compositionally biased region" description="Polar residues" evidence="10">
    <location>
        <begin position="313"/>
        <end position="327"/>
    </location>
</feature>
<dbReference type="InterPro" id="IPR013556">
    <property type="entry name" value="Flag_M-ring_C"/>
</dbReference>
<feature type="transmembrane region" description="Helical" evidence="11">
    <location>
        <begin position="12"/>
        <end position="36"/>
    </location>
</feature>
<dbReference type="GO" id="GO:0005886">
    <property type="term" value="C:plasma membrane"/>
    <property type="evidence" value="ECO:0007669"/>
    <property type="project" value="UniProtKB-SubCell"/>
</dbReference>
<keyword evidence="14" id="KW-0966">Cell projection</keyword>
<keyword evidence="5 11" id="KW-0812">Transmembrane</keyword>
<comment type="subcellular location">
    <subcellularLocation>
        <location evidence="1 9">Bacterial flagellum basal body</location>
    </subcellularLocation>
    <subcellularLocation>
        <location evidence="2">Cell membrane</location>
        <topology evidence="2">Multi-pass membrane protein</topology>
    </subcellularLocation>
</comment>
<evidence type="ECO:0000313" key="14">
    <source>
        <dbReference type="EMBL" id="ATC32820.1"/>
    </source>
</evidence>
<evidence type="ECO:0000256" key="1">
    <source>
        <dbReference type="ARBA" id="ARBA00004117"/>
    </source>
</evidence>
<evidence type="ECO:0000256" key="9">
    <source>
        <dbReference type="PIRNR" id="PIRNR004862"/>
    </source>
</evidence>
<keyword evidence="4" id="KW-1003">Cell membrane</keyword>
<keyword evidence="6 11" id="KW-1133">Transmembrane helix</keyword>
<sequence length="554" mass="58684">MESFLGSIRQFGVGRLAAMLGVGAGVVAVLVALVMFMGKEPNELLYSNLDLKEASEVTQALDQAGIKYETKGDGSTIMVPRDKVASARLMVAGKGLVSSGSIGYEIFDNSNALGQTDFVQQLNRQRALQGELERTIKAMQGVNSVRVHLVLPKRQLFEEDAEQPSAAVTIGVGSREPSSDMVRAIQNLVSSSVPNMKAEKVAVIDQHGKTLSAPSDESLAGKMAQDRKSEVEARIAKTVKDMIEGVLGPGKARVNVTADLDLNRVTTQEERFDPDGQVVRSESTTEASSQENKNDDNTGVTAAANVPGGQGANGFQQLGSRSGQNDSVTNYEISKSVKTTVQEPGAIKKVAVAVAIDGVSAPMGKDGKPGAYTPRTAEEIQQIEELVKTAVGFDAERGDQVKVTNIKFPQPEDQGLEKAGLLAGFDKNDIMRAAELGLLAIVALLILLFAVRPFIKNLSAPAPGQIALAGPSGGAPVTRLVTLSDGTQQQVVVDQSGEPIAIAGPPASDIDSRIDIAKIEGQVKASSIKRVSEFVEKHPDESVAILRNWLHEST</sequence>
<evidence type="ECO:0000256" key="4">
    <source>
        <dbReference type="ARBA" id="ARBA00022475"/>
    </source>
</evidence>
<evidence type="ECO:0000256" key="8">
    <source>
        <dbReference type="ARBA" id="ARBA00023143"/>
    </source>
</evidence>
<evidence type="ECO:0000256" key="3">
    <source>
        <dbReference type="ARBA" id="ARBA00007971"/>
    </source>
</evidence>
<keyword evidence="14" id="KW-0969">Cilium</keyword>
<dbReference type="GO" id="GO:0071973">
    <property type="term" value="P:bacterial-type flagellum-dependent cell motility"/>
    <property type="evidence" value="ECO:0007669"/>
    <property type="project" value="InterPro"/>
</dbReference>
<dbReference type="PANTHER" id="PTHR30046">
    <property type="entry name" value="FLAGELLAR M-RING PROTEIN"/>
    <property type="match status" value="1"/>
</dbReference>
<evidence type="ECO:0000256" key="10">
    <source>
        <dbReference type="SAM" id="MobiDB-lite"/>
    </source>
</evidence>
<feature type="region of interest" description="Disordered" evidence="10">
    <location>
        <begin position="265"/>
        <end position="327"/>
    </location>
</feature>
<evidence type="ECO:0000256" key="5">
    <source>
        <dbReference type="ARBA" id="ARBA00022692"/>
    </source>
</evidence>
<organism evidence="14 15">
    <name type="scientific">Caulobacter vibrioides</name>
    <name type="common">Caulobacter crescentus</name>
    <dbReference type="NCBI Taxonomy" id="155892"/>
    <lineage>
        <taxon>Bacteria</taxon>
        <taxon>Pseudomonadati</taxon>
        <taxon>Pseudomonadota</taxon>
        <taxon>Alphaproteobacteria</taxon>
        <taxon>Caulobacterales</taxon>
        <taxon>Caulobacteraceae</taxon>
        <taxon>Caulobacter</taxon>
    </lineage>
</organism>
<dbReference type="AlphaFoldDB" id="A0A290MWR3"/>
<feature type="domain" description="Flagellar M-ring C-terminal" evidence="13">
    <location>
        <begin position="244"/>
        <end position="408"/>
    </location>
</feature>
<dbReference type="NCBIfam" id="TIGR00206">
    <property type="entry name" value="fliF"/>
    <property type="match status" value="1"/>
</dbReference>
<dbReference type="Proteomes" id="UP000217311">
    <property type="component" value="Chromosome"/>
</dbReference>
<evidence type="ECO:0000256" key="6">
    <source>
        <dbReference type="ARBA" id="ARBA00022989"/>
    </source>
</evidence>
<dbReference type="RefSeq" id="WP_096052225.1">
    <property type="nucleotide sequence ID" value="NZ_CP023315.3"/>
</dbReference>
<dbReference type="Gene3D" id="3.30.300.30">
    <property type="match status" value="1"/>
</dbReference>
<keyword evidence="8 9" id="KW-0975">Bacterial flagellum</keyword>
<dbReference type="GO" id="GO:0003774">
    <property type="term" value="F:cytoskeletal motor activity"/>
    <property type="evidence" value="ECO:0007669"/>
    <property type="project" value="InterPro"/>
</dbReference>
<protein>
    <recommendedName>
        <fullName evidence="9">Flagellar M-ring protein</fullName>
    </recommendedName>
</protein>
<comment type="function">
    <text evidence="9">The M ring may be actively involved in energy transduction.</text>
</comment>
<evidence type="ECO:0000256" key="11">
    <source>
        <dbReference type="SAM" id="Phobius"/>
    </source>
</evidence>
<keyword evidence="14" id="KW-0282">Flagellum</keyword>
<dbReference type="InterPro" id="IPR006182">
    <property type="entry name" value="FliF_N_dom"/>
</dbReference>
<evidence type="ECO:0000256" key="2">
    <source>
        <dbReference type="ARBA" id="ARBA00004651"/>
    </source>
</evidence>
<feature type="compositionally biased region" description="Polar residues" evidence="10">
    <location>
        <begin position="280"/>
        <end position="291"/>
    </location>
</feature>
<evidence type="ECO:0000259" key="13">
    <source>
        <dbReference type="Pfam" id="PF08345"/>
    </source>
</evidence>
<comment type="similarity">
    <text evidence="3 9">Belongs to the FliF family.</text>
</comment>
<dbReference type="PIRSF" id="PIRSF004862">
    <property type="entry name" value="FliF"/>
    <property type="match status" value="1"/>
</dbReference>
<proteinExistence type="inferred from homology"/>
<gene>
    <name evidence="14" type="primary">fliF</name>
    <name evidence="14" type="ORF">CA606_10995</name>
</gene>
<evidence type="ECO:0000313" key="15">
    <source>
        <dbReference type="Proteomes" id="UP000217311"/>
    </source>
</evidence>